<reference evidence="1 2" key="1">
    <citation type="journal article" date="2016" name="Nat. Commun.">
        <title>Thousands of microbial genomes shed light on interconnected biogeochemical processes in an aquifer system.</title>
        <authorList>
            <person name="Anantharaman K."/>
            <person name="Brown C.T."/>
            <person name="Hug L.A."/>
            <person name="Sharon I."/>
            <person name="Castelle C.J."/>
            <person name="Probst A.J."/>
            <person name="Thomas B.C."/>
            <person name="Singh A."/>
            <person name="Wilkins M.J."/>
            <person name="Karaoz U."/>
            <person name="Brodie E.L."/>
            <person name="Williams K.H."/>
            <person name="Hubbard S.S."/>
            <person name="Banfield J.F."/>
        </authorList>
    </citation>
    <scope>NUCLEOTIDE SEQUENCE [LARGE SCALE GENOMIC DNA]</scope>
</reference>
<sequence length="110" mass="12738">MEKIMPSKLADATIETIYAAHRAFLEQFWAAGGPRRALISLERFSAWWATLTEPHRTNYVDQYEAGYQDFSQQAFGIDLEKMLNEPLKVVDPELMTLVEYCHQKPISNEE</sequence>
<name>A0A1G1X7G8_9BACT</name>
<gene>
    <name evidence="1" type="ORF">A3D99_04360</name>
</gene>
<comment type="caution">
    <text evidence="1">The sequence shown here is derived from an EMBL/GenBank/DDBJ whole genome shotgun (WGS) entry which is preliminary data.</text>
</comment>
<dbReference type="AlphaFoldDB" id="A0A1G1X7G8"/>
<dbReference type="EMBL" id="MHHR01000001">
    <property type="protein sequence ID" value="OGY35297.1"/>
    <property type="molecule type" value="Genomic_DNA"/>
</dbReference>
<accession>A0A1G1X7G8</accession>
<evidence type="ECO:0000313" key="2">
    <source>
        <dbReference type="Proteomes" id="UP000177528"/>
    </source>
</evidence>
<evidence type="ECO:0000313" key="1">
    <source>
        <dbReference type="EMBL" id="OGY35297.1"/>
    </source>
</evidence>
<protein>
    <submittedName>
        <fullName evidence="1">Uncharacterized protein</fullName>
    </submittedName>
</protein>
<dbReference type="Proteomes" id="UP000177528">
    <property type="component" value="Unassembled WGS sequence"/>
</dbReference>
<organism evidence="1 2">
    <name type="scientific">Candidatus Andersenbacteria bacterium RIFCSPHIGHO2_12_FULL_45_11</name>
    <dbReference type="NCBI Taxonomy" id="1797281"/>
    <lineage>
        <taxon>Bacteria</taxon>
        <taxon>Candidatus Anderseniibacteriota</taxon>
    </lineage>
</organism>
<proteinExistence type="predicted"/>